<keyword evidence="5 8" id="KW-0812">Transmembrane</keyword>
<protein>
    <submittedName>
        <fullName evidence="9">AEC family transporter</fullName>
    </submittedName>
</protein>
<dbReference type="Gene3D" id="1.20.1530.20">
    <property type="match status" value="1"/>
</dbReference>
<comment type="similarity">
    <text evidence="2">Belongs to the auxin efflux carrier (TC 2.A.69) family.</text>
</comment>
<feature type="transmembrane region" description="Helical" evidence="8">
    <location>
        <begin position="159"/>
        <end position="176"/>
    </location>
</feature>
<keyword evidence="10" id="KW-1185">Reference proteome</keyword>
<feature type="transmembrane region" description="Helical" evidence="8">
    <location>
        <begin position="272"/>
        <end position="294"/>
    </location>
</feature>
<evidence type="ECO:0000256" key="3">
    <source>
        <dbReference type="ARBA" id="ARBA00022448"/>
    </source>
</evidence>
<dbReference type="Proteomes" id="UP000622890">
    <property type="component" value="Unassembled WGS sequence"/>
</dbReference>
<dbReference type="EMBL" id="JAEPBG010000001">
    <property type="protein sequence ID" value="MBK4733425.1"/>
    <property type="molecule type" value="Genomic_DNA"/>
</dbReference>
<dbReference type="Pfam" id="PF03547">
    <property type="entry name" value="Mem_trans"/>
    <property type="match status" value="1"/>
</dbReference>
<gene>
    <name evidence="9" type="ORF">JJB74_02165</name>
</gene>
<feature type="transmembrane region" description="Helical" evidence="8">
    <location>
        <begin position="214"/>
        <end position="234"/>
    </location>
</feature>
<evidence type="ECO:0000256" key="5">
    <source>
        <dbReference type="ARBA" id="ARBA00022692"/>
    </source>
</evidence>
<dbReference type="RefSeq" id="WP_200590726.1">
    <property type="nucleotide sequence ID" value="NZ_JAEPBG010000001.1"/>
</dbReference>
<feature type="transmembrane region" description="Helical" evidence="8">
    <location>
        <begin position="188"/>
        <end position="208"/>
    </location>
</feature>
<comment type="caution">
    <text evidence="9">The sequence shown here is derived from an EMBL/GenBank/DDBJ whole genome shotgun (WGS) entry which is preliminary data.</text>
</comment>
<evidence type="ECO:0000256" key="7">
    <source>
        <dbReference type="ARBA" id="ARBA00023136"/>
    </source>
</evidence>
<evidence type="ECO:0000256" key="6">
    <source>
        <dbReference type="ARBA" id="ARBA00022989"/>
    </source>
</evidence>
<keyword evidence="6 8" id="KW-1133">Transmembrane helix</keyword>
<evidence type="ECO:0000313" key="10">
    <source>
        <dbReference type="Proteomes" id="UP000622890"/>
    </source>
</evidence>
<accession>A0A934SMY6</accession>
<sequence length="297" mass="31000">MSIATILLPDFTLILLGLFLRRFTRWGDEAWAGMERMVYFVLFPALLFYSTARMPLDFSATGRLLEGGLLVLVCGIVLGWVAKAIFNSSHKDFASGVQTAFRFNSYMGLALASRLGGDHGTSLMALLIGFAVPLANMAAVHALVHGSGGLAKELAKNPLLIATISGILFNLVGGHVPEVAGIVLSRMGNASIALGLILVGSGLKLSGLKQGQGLSAWFIGVKLIASPALALAFARWYGLAPLQMQILVGFAALPTASSAYVLAARLGGNGPLTAFIISAGTLASIATLPVWLYLAGA</sequence>
<keyword evidence="7 8" id="KW-0472">Membrane</keyword>
<proteinExistence type="inferred from homology"/>
<feature type="transmembrane region" description="Helical" evidence="8">
    <location>
        <begin position="246"/>
        <end position="266"/>
    </location>
</feature>
<evidence type="ECO:0000256" key="4">
    <source>
        <dbReference type="ARBA" id="ARBA00022475"/>
    </source>
</evidence>
<feature type="transmembrane region" description="Helical" evidence="8">
    <location>
        <begin position="36"/>
        <end position="56"/>
    </location>
</feature>
<feature type="transmembrane region" description="Helical" evidence="8">
    <location>
        <begin position="6"/>
        <end position="24"/>
    </location>
</feature>
<dbReference type="AlphaFoldDB" id="A0A934SMY6"/>
<reference evidence="9" key="1">
    <citation type="submission" date="2021-01" db="EMBL/GenBank/DDBJ databases">
        <title>Genome sequence of strain Noviherbaspirillum sp. DKR-6.</title>
        <authorList>
            <person name="Chaudhary D.K."/>
        </authorList>
    </citation>
    <scope>NUCLEOTIDE SEQUENCE</scope>
    <source>
        <strain evidence="9">DKR-6</strain>
    </source>
</reference>
<evidence type="ECO:0000256" key="1">
    <source>
        <dbReference type="ARBA" id="ARBA00004651"/>
    </source>
</evidence>
<name>A0A934SMY6_9BURK</name>
<dbReference type="InterPro" id="IPR004776">
    <property type="entry name" value="Mem_transp_PIN-like"/>
</dbReference>
<keyword evidence="4" id="KW-1003">Cell membrane</keyword>
<dbReference type="InterPro" id="IPR038770">
    <property type="entry name" value="Na+/solute_symporter_sf"/>
</dbReference>
<dbReference type="GO" id="GO:0055085">
    <property type="term" value="P:transmembrane transport"/>
    <property type="evidence" value="ECO:0007669"/>
    <property type="project" value="InterPro"/>
</dbReference>
<evidence type="ECO:0000256" key="2">
    <source>
        <dbReference type="ARBA" id="ARBA00010145"/>
    </source>
</evidence>
<feature type="transmembrane region" description="Helical" evidence="8">
    <location>
        <begin position="123"/>
        <end position="144"/>
    </location>
</feature>
<evidence type="ECO:0000256" key="8">
    <source>
        <dbReference type="SAM" id="Phobius"/>
    </source>
</evidence>
<dbReference type="GO" id="GO:0005886">
    <property type="term" value="C:plasma membrane"/>
    <property type="evidence" value="ECO:0007669"/>
    <property type="project" value="UniProtKB-SubCell"/>
</dbReference>
<evidence type="ECO:0000313" key="9">
    <source>
        <dbReference type="EMBL" id="MBK4733425.1"/>
    </source>
</evidence>
<dbReference type="PANTHER" id="PTHR36838:SF4">
    <property type="entry name" value="AUXIN EFFLUX CARRIER FAMILY PROTEIN"/>
    <property type="match status" value="1"/>
</dbReference>
<keyword evidence="3" id="KW-0813">Transport</keyword>
<organism evidence="9 10">
    <name type="scientific">Noviherbaspirillum pedocola</name>
    <dbReference type="NCBI Taxonomy" id="2801341"/>
    <lineage>
        <taxon>Bacteria</taxon>
        <taxon>Pseudomonadati</taxon>
        <taxon>Pseudomonadota</taxon>
        <taxon>Betaproteobacteria</taxon>
        <taxon>Burkholderiales</taxon>
        <taxon>Oxalobacteraceae</taxon>
        <taxon>Noviherbaspirillum</taxon>
    </lineage>
</organism>
<comment type="subcellular location">
    <subcellularLocation>
        <location evidence="1">Cell membrane</location>
        <topology evidence="1">Multi-pass membrane protein</topology>
    </subcellularLocation>
</comment>
<feature type="transmembrane region" description="Helical" evidence="8">
    <location>
        <begin position="68"/>
        <end position="86"/>
    </location>
</feature>
<dbReference type="PANTHER" id="PTHR36838">
    <property type="entry name" value="AUXIN EFFLUX CARRIER FAMILY PROTEIN"/>
    <property type="match status" value="1"/>
</dbReference>